<dbReference type="EMBL" id="CP013200">
    <property type="protein sequence ID" value="ALO65218.1"/>
    <property type="molecule type" value="Genomic_DNA"/>
</dbReference>
<dbReference type="Gene3D" id="3.20.20.140">
    <property type="entry name" value="Metal-dependent hydrolases"/>
    <property type="match status" value="1"/>
</dbReference>
<reference evidence="4" key="1">
    <citation type="submission" date="2015-11" db="EMBL/GenBank/DDBJ databases">
        <authorList>
            <person name="Kumar R."/>
            <person name="Singh D."/>
            <person name="Swarnkar M.K."/>
            <person name="Singh A.K."/>
            <person name="Kumar S."/>
        </authorList>
    </citation>
    <scope>NUCLEOTIDE SEQUENCE [LARGE SCALE GENOMIC DNA]</scope>
    <source>
        <strain evidence="4">ERGS4:06</strain>
    </source>
</reference>
<dbReference type="PANTHER" id="PTHR43569">
    <property type="entry name" value="AMIDOHYDROLASE"/>
    <property type="match status" value="1"/>
</dbReference>
<dbReference type="GO" id="GO:0016787">
    <property type="term" value="F:hydrolase activity"/>
    <property type="evidence" value="ECO:0007669"/>
    <property type="project" value="InterPro"/>
</dbReference>
<accession>A0A0S2LV08</accession>
<organism evidence="3 4">
    <name type="scientific">Arthrobacter alpinus</name>
    <dbReference type="NCBI Taxonomy" id="656366"/>
    <lineage>
        <taxon>Bacteria</taxon>
        <taxon>Bacillati</taxon>
        <taxon>Actinomycetota</taxon>
        <taxon>Actinomycetes</taxon>
        <taxon>Micrococcales</taxon>
        <taxon>Micrococcaceae</taxon>
        <taxon>Arthrobacter</taxon>
    </lineage>
</organism>
<protein>
    <recommendedName>
        <fullName evidence="2">Amidohydrolase-related domain-containing protein</fullName>
    </recommendedName>
</protein>
<evidence type="ECO:0000256" key="1">
    <source>
        <dbReference type="ARBA" id="ARBA00038310"/>
    </source>
</evidence>
<evidence type="ECO:0000313" key="4">
    <source>
        <dbReference type="Proteomes" id="UP000059574"/>
    </source>
</evidence>
<reference evidence="3 4" key="2">
    <citation type="journal article" date="2016" name="J. Biotechnol.">
        <title>Complete genome sequence of Arthrobacter alpinus ERGS4:06, a yellow pigmented bacterium tolerant to cold and radiations isolated from Sikkim Himalaya.</title>
        <authorList>
            <person name="Kumar R."/>
            <person name="Singh D."/>
            <person name="Swarnkar M.K."/>
            <person name="Singh A.K."/>
            <person name="Kumar S."/>
        </authorList>
    </citation>
    <scope>NUCLEOTIDE SEQUENCE [LARGE SCALE GENOMIC DNA]</scope>
    <source>
        <strain evidence="3 4">ERGS4:06</strain>
    </source>
</reference>
<dbReference type="InterPro" id="IPR006680">
    <property type="entry name" value="Amidohydro-rel"/>
</dbReference>
<dbReference type="Proteomes" id="UP000059574">
    <property type="component" value="Chromosome"/>
</dbReference>
<name>A0A0S2LV08_9MICC</name>
<dbReference type="AlphaFoldDB" id="A0A0S2LV08"/>
<proteinExistence type="inferred from homology"/>
<comment type="similarity">
    <text evidence="1">Belongs to the metallo-dependent hydrolases superfamily.</text>
</comment>
<feature type="domain" description="Amidohydrolase-related" evidence="2">
    <location>
        <begin position="18"/>
        <end position="284"/>
    </location>
</feature>
<sequence>MVAPNATAPHPAEPTLRVDSHLHLWELAPGQYSWLQPELGVLYDTFTAEQAQSALFGAGVSAAILVQADDTASENDAMLAAAQANDWIIGVVGWLPLEEPAKAAAMLEKLRENPKFCGVRTLLHDDPRADVLELATVRETVALLSREGIPFDVPNAFPRHLGQVSQLAKDFPELTVVIDHMGKPPRADAAAMAAWEKQLRAAAVLPNTVAKMSGLHANGTVFCAPALRRVWDVALEAFGPHRLMFGGDWPVSLLGASYGETVSVAGTLIDSLGPAEAQAIWSGTCYQTYYG</sequence>
<evidence type="ECO:0000313" key="3">
    <source>
        <dbReference type="EMBL" id="ALO65218.1"/>
    </source>
</evidence>
<dbReference type="SUPFAM" id="SSF51556">
    <property type="entry name" value="Metallo-dependent hydrolases"/>
    <property type="match status" value="1"/>
</dbReference>
<evidence type="ECO:0000259" key="2">
    <source>
        <dbReference type="Pfam" id="PF04909"/>
    </source>
</evidence>
<dbReference type="PANTHER" id="PTHR43569:SF2">
    <property type="entry name" value="AMIDOHYDROLASE-RELATED DOMAIN-CONTAINING PROTEIN"/>
    <property type="match status" value="1"/>
</dbReference>
<dbReference type="Pfam" id="PF04909">
    <property type="entry name" value="Amidohydro_2"/>
    <property type="match status" value="1"/>
</dbReference>
<dbReference type="InterPro" id="IPR032466">
    <property type="entry name" value="Metal_Hydrolase"/>
</dbReference>
<gene>
    <name evidence="3" type="ORF">AS189_00345</name>
</gene>
<dbReference type="InterPro" id="IPR052350">
    <property type="entry name" value="Metallo-dep_Lactonases"/>
</dbReference>